<comment type="caution">
    <text evidence="1">The sequence shown here is derived from an EMBL/GenBank/DDBJ whole genome shotgun (WGS) entry which is preliminary data.</text>
</comment>
<name>A0A5M4FH73_9ACTN</name>
<sequence>MEHSPKSGTLLGSATARAAVPYDQVKQHINASDARRLIGVGSEPSVIVGATPDESMVWMHGGFWYQGEYVFESADAAQTAVTYRIRNISGLPDRFIRVWQRAQLRSQQDVVDRFAAGLPGRVES</sequence>
<dbReference type="RefSeq" id="WP_149687726.1">
    <property type="nucleotide sequence ID" value="NZ_SDPQ02000001.1"/>
</dbReference>
<reference evidence="1" key="1">
    <citation type="submission" date="2019-09" db="EMBL/GenBank/DDBJ databases">
        <authorList>
            <person name="Li J."/>
        </authorList>
    </citation>
    <scope>NUCLEOTIDE SEQUENCE [LARGE SCALE GENOMIC DNA]</scope>
    <source>
        <strain evidence="1">JCM 14732</strain>
    </source>
</reference>
<evidence type="ECO:0000313" key="1">
    <source>
        <dbReference type="EMBL" id="KAA1399589.1"/>
    </source>
</evidence>
<organism evidence="1 2">
    <name type="scientific">Aeromicrobium ginsengisoli</name>
    <dbReference type="NCBI Taxonomy" id="363867"/>
    <lineage>
        <taxon>Bacteria</taxon>
        <taxon>Bacillati</taxon>
        <taxon>Actinomycetota</taxon>
        <taxon>Actinomycetes</taxon>
        <taxon>Propionibacteriales</taxon>
        <taxon>Nocardioidaceae</taxon>
        <taxon>Aeromicrobium</taxon>
    </lineage>
</organism>
<dbReference type="EMBL" id="SDPQ02000001">
    <property type="protein sequence ID" value="KAA1399589.1"/>
    <property type="molecule type" value="Genomic_DNA"/>
</dbReference>
<proteinExistence type="predicted"/>
<accession>A0A5M4FH73</accession>
<evidence type="ECO:0008006" key="3">
    <source>
        <dbReference type="Google" id="ProtNLM"/>
    </source>
</evidence>
<keyword evidence="2" id="KW-1185">Reference proteome</keyword>
<protein>
    <recommendedName>
        <fullName evidence="3">SRPBCC family protein</fullName>
    </recommendedName>
</protein>
<dbReference type="AlphaFoldDB" id="A0A5M4FH73"/>
<dbReference type="Proteomes" id="UP000380867">
    <property type="component" value="Unassembled WGS sequence"/>
</dbReference>
<evidence type="ECO:0000313" key="2">
    <source>
        <dbReference type="Proteomes" id="UP000380867"/>
    </source>
</evidence>
<dbReference type="OrthoDB" id="2590919at2"/>
<gene>
    <name evidence="1" type="ORF">ESP70_002150</name>
</gene>